<sequence>MSSTMCAYSMENLKAFLRKQACTVEDYKWLQHYFNHADDRELKLLMHDEYMQQSPALYNEELPFSTEILEKIHSKLNKTTFKGNI</sequence>
<gene>
    <name evidence="1" type="ORF">CLV57_3170</name>
</gene>
<evidence type="ECO:0000313" key="2">
    <source>
        <dbReference type="Proteomes" id="UP000242687"/>
    </source>
</evidence>
<proteinExistence type="predicted"/>
<dbReference type="AlphaFoldDB" id="A0A2H9VNY0"/>
<keyword evidence="2" id="KW-1185">Reference proteome</keyword>
<protein>
    <submittedName>
        <fullName evidence="1">Uncharacterized protein</fullName>
    </submittedName>
</protein>
<evidence type="ECO:0000313" key="1">
    <source>
        <dbReference type="EMBL" id="PJJ80027.1"/>
    </source>
</evidence>
<organism evidence="1 2">
    <name type="scientific">Mucilaginibacter auburnensis</name>
    <dbReference type="NCBI Taxonomy" id="1457233"/>
    <lineage>
        <taxon>Bacteria</taxon>
        <taxon>Pseudomonadati</taxon>
        <taxon>Bacteroidota</taxon>
        <taxon>Sphingobacteriia</taxon>
        <taxon>Sphingobacteriales</taxon>
        <taxon>Sphingobacteriaceae</taxon>
        <taxon>Mucilaginibacter</taxon>
    </lineage>
</organism>
<comment type="caution">
    <text evidence="1">The sequence shown here is derived from an EMBL/GenBank/DDBJ whole genome shotgun (WGS) entry which is preliminary data.</text>
</comment>
<dbReference type="EMBL" id="PGFJ01000002">
    <property type="protein sequence ID" value="PJJ80027.1"/>
    <property type="molecule type" value="Genomic_DNA"/>
</dbReference>
<reference evidence="1 2" key="1">
    <citation type="submission" date="2017-11" db="EMBL/GenBank/DDBJ databases">
        <title>Genomic Encyclopedia of Archaeal and Bacterial Type Strains, Phase II (KMG-II): From Individual Species to Whole Genera.</title>
        <authorList>
            <person name="Goeker M."/>
        </authorList>
    </citation>
    <scope>NUCLEOTIDE SEQUENCE [LARGE SCALE GENOMIC DNA]</scope>
    <source>
        <strain evidence="1 2">DSM 28175</strain>
    </source>
</reference>
<accession>A0A2H9VNY0</accession>
<dbReference type="Proteomes" id="UP000242687">
    <property type="component" value="Unassembled WGS sequence"/>
</dbReference>
<name>A0A2H9VNY0_9SPHI</name>